<organism evidence="2 3">
    <name type="scientific">Ostreobium quekettii</name>
    <dbReference type="NCBI Taxonomy" id="121088"/>
    <lineage>
        <taxon>Eukaryota</taxon>
        <taxon>Viridiplantae</taxon>
        <taxon>Chlorophyta</taxon>
        <taxon>core chlorophytes</taxon>
        <taxon>Ulvophyceae</taxon>
        <taxon>TCBD clade</taxon>
        <taxon>Bryopsidales</taxon>
        <taxon>Ostreobineae</taxon>
        <taxon>Ostreobiaceae</taxon>
        <taxon>Ostreobium</taxon>
    </lineage>
</organism>
<name>A0A8S1JF34_9CHLO</name>
<dbReference type="EMBL" id="CAJHUC010002988">
    <property type="protein sequence ID" value="CAD7704968.1"/>
    <property type="molecule type" value="Genomic_DNA"/>
</dbReference>
<dbReference type="Proteomes" id="UP000708148">
    <property type="component" value="Unassembled WGS sequence"/>
</dbReference>
<comment type="caution">
    <text evidence="2">The sequence shown here is derived from an EMBL/GenBank/DDBJ whole genome shotgun (WGS) entry which is preliminary data.</text>
</comment>
<comment type="subcellular location">
    <subcellularLocation>
        <location evidence="1">Cytoplasm</location>
        <location evidence="1">Cytoskeleton</location>
        <location evidence="1">Cilium axoneme</location>
    </subcellularLocation>
</comment>
<reference evidence="2" key="1">
    <citation type="submission" date="2020-12" db="EMBL/GenBank/DDBJ databases">
        <authorList>
            <person name="Iha C."/>
        </authorList>
    </citation>
    <scope>NUCLEOTIDE SEQUENCE</scope>
</reference>
<proteinExistence type="predicted"/>
<sequence>MEVLETRHSQSISVLTGLHLVSRHWHQRAGRAATVLQPSVPRVLDDVGPMSKVPEACASTFPTVKELILHEHLRVQDSHLKLSDGFCNLVSLNLLDSRLIYGEGAVLLGRLTHLTKLSLGGVTSVGPTLVSTRCLMDVAGLTDLSLRGWRMCDVCFKCLGALTTFISMDMLGLPLRTQSRCWGKIFDKSLCLSLYLMPSSK</sequence>
<dbReference type="InterPro" id="IPR032675">
    <property type="entry name" value="LRR_dom_sf"/>
</dbReference>
<keyword evidence="3" id="KW-1185">Reference proteome</keyword>
<dbReference type="AlphaFoldDB" id="A0A8S1JF34"/>
<evidence type="ECO:0000313" key="3">
    <source>
        <dbReference type="Proteomes" id="UP000708148"/>
    </source>
</evidence>
<dbReference type="SUPFAM" id="SSF52047">
    <property type="entry name" value="RNI-like"/>
    <property type="match status" value="1"/>
</dbReference>
<evidence type="ECO:0000313" key="2">
    <source>
        <dbReference type="EMBL" id="CAD7704968.1"/>
    </source>
</evidence>
<dbReference type="GO" id="GO:0005930">
    <property type="term" value="C:axoneme"/>
    <property type="evidence" value="ECO:0007669"/>
    <property type="project" value="UniProtKB-SubCell"/>
</dbReference>
<evidence type="ECO:0000256" key="1">
    <source>
        <dbReference type="ARBA" id="ARBA00004430"/>
    </source>
</evidence>
<gene>
    <name evidence="2" type="ORF">OSTQU699_LOCUS10323</name>
</gene>
<dbReference type="Gene3D" id="3.80.10.10">
    <property type="entry name" value="Ribonuclease Inhibitor"/>
    <property type="match status" value="1"/>
</dbReference>
<accession>A0A8S1JF34</accession>
<protein>
    <submittedName>
        <fullName evidence="2">Uncharacterized protein</fullName>
    </submittedName>
</protein>